<reference evidence="2 3" key="1">
    <citation type="journal article" date="2012" name="J. Virol.">
        <title>A Novel Bat Herpesvirus Encodes Homologues of Major Histocompatibility Complex Classes I and II, C-Type Lectin, and a Unique Family of Immune-Related Genes.</title>
        <authorList>
            <person name="Zhang H."/>
            <person name="Todd S."/>
            <person name="Tachedjian M."/>
            <person name="Barr J.A."/>
            <person name="Luo M."/>
            <person name="Yu M."/>
            <person name="Marsh G.A."/>
            <person name="Crameri G."/>
            <person name="Wang L.F."/>
        </authorList>
    </citation>
    <scope>NUCLEOTIDE SEQUENCE [LARGE SCALE GENOMIC DNA]</scope>
    <source>
        <strain evidence="2">B7D8</strain>
    </source>
</reference>
<keyword evidence="3" id="KW-1185">Reference proteome</keyword>
<feature type="region of interest" description="Disordered" evidence="1">
    <location>
        <begin position="1"/>
        <end position="35"/>
    </location>
</feature>
<dbReference type="RefSeq" id="YP_010797194.1">
    <property type="nucleotide sequence ID" value="NC_076129.1"/>
</dbReference>
<name>I3VQG1_9BETA</name>
<dbReference type="GeneID" id="80534897"/>
<accession>I3VQG1</accession>
<feature type="compositionally biased region" description="Polar residues" evidence="1">
    <location>
        <begin position="10"/>
        <end position="35"/>
    </location>
</feature>
<sequence>MYAYPIPDTFRSSFSNPTTHSASGTRRPQTPHRTSVRANDVISHVSGHGSPPIKNRPFNNLKIGRSVTPYRMKTVFRARLTIFARLDDALLGGFQGNGTDAAIRRLFCGRRLLLVERYPF</sequence>
<evidence type="ECO:0000313" key="2">
    <source>
        <dbReference type="EMBL" id="AFK84005.1"/>
    </source>
</evidence>
<evidence type="ECO:0000313" key="3">
    <source>
        <dbReference type="Proteomes" id="UP000103899"/>
    </source>
</evidence>
<organism evidence="2 3">
    <name type="scientific">miniopterid betaherpesvirus 1</name>
    <dbReference type="NCBI Taxonomy" id="3070189"/>
    <lineage>
        <taxon>Viruses</taxon>
        <taxon>Duplodnaviria</taxon>
        <taxon>Heunggongvirae</taxon>
        <taxon>Peploviricota</taxon>
        <taxon>Herviviricetes</taxon>
        <taxon>Herpesvirales</taxon>
        <taxon>Orthoherpesviridae</taxon>
        <taxon>Betaherpesvirinae</taxon>
        <taxon>Quwivirus</taxon>
        <taxon>Quwivirus miniopteridbeta1</taxon>
    </lineage>
</organism>
<dbReference type="EMBL" id="JQ805139">
    <property type="protein sequence ID" value="AFK84005.1"/>
    <property type="molecule type" value="Genomic_DNA"/>
</dbReference>
<protein>
    <submittedName>
        <fullName evidence="2">B159</fullName>
    </submittedName>
</protein>
<evidence type="ECO:0000256" key="1">
    <source>
        <dbReference type="SAM" id="MobiDB-lite"/>
    </source>
</evidence>
<proteinExistence type="predicted"/>
<dbReference type="KEGG" id="vg:80534897"/>
<dbReference type="Proteomes" id="UP000103899">
    <property type="component" value="Segment"/>
</dbReference>